<dbReference type="SUPFAM" id="SSF81383">
    <property type="entry name" value="F-box domain"/>
    <property type="match status" value="1"/>
</dbReference>
<name>A0A061R648_9CHLO</name>
<dbReference type="InterPro" id="IPR001810">
    <property type="entry name" value="F-box_dom"/>
</dbReference>
<dbReference type="PROSITE" id="PS50181">
    <property type="entry name" value="FBOX"/>
    <property type="match status" value="1"/>
</dbReference>
<proteinExistence type="predicted"/>
<sequence length="397" mass="43643">MLQANEDENDQVELEIAFEQDLRELLEESSDDDVTQKTSEPCSGAGPCSQGFKAEQLDTEKRNKRPLTAVGLQRLVSLEDWVQEAPVSKRPKIQPCPSLDSWLDKGTSLLLRPHPEEQPRVTSPRPLCASTADSGQEPDPARSSSTAAEDPAAAGDLEQLPQAVLSRILCCLSAESLVSLAQTSKSMRAFASDDSLWRRLYVARWGRPNHKQLQAYRLQGAVSWKSYYMRRDAKEAGESLERIPEDMRAACQQMHLALRKTTVPLDPNATMDGLAVADAAEADRVVQWRRQHGLPDTVAFHSCVGPGKPPQGCKYARVGDALVCERTGWAHICDDTCTERIVNSKSGMMVCPISGRCFDTMMTEAEEAAEAMRAPEVRAALGPTPVVDHRSCVTIEG</sequence>
<dbReference type="Gene3D" id="1.20.1280.50">
    <property type="match status" value="1"/>
</dbReference>
<gene>
    <name evidence="5" type="ORF">TSPGSL018_14463</name>
</gene>
<evidence type="ECO:0000313" key="5">
    <source>
        <dbReference type="EMBL" id="JAC66105.1"/>
    </source>
</evidence>
<dbReference type="InterPro" id="IPR036047">
    <property type="entry name" value="F-box-like_dom_sf"/>
</dbReference>
<feature type="region of interest" description="Disordered" evidence="3">
    <location>
        <begin position="28"/>
        <end position="65"/>
    </location>
</feature>
<keyword evidence="2" id="KW-0833">Ubl conjugation pathway</keyword>
<dbReference type="AlphaFoldDB" id="A0A061R648"/>
<organism evidence="5">
    <name type="scientific">Tetraselmis sp. GSL018</name>
    <dbReference type="NCBI Taxonomy" id="582737"/>
    <lineage>
        <taxon>Eukaryota</taxon>
        <taxon>Viridiplantae</taxon>
        <taxon>Chlorophyta</taxon>
        <taxon>core chlorophytes</taxon>
        <taxon>Chlorodendrophyceae</taxon>
        <taxon>Chlorodendrales</taxon>
        <taxon>Chlorodendraceae</taxon>
        <taxon>Tetraselmis</taxon>
    </lineage>
</organism>
<evidence type="ECO:0000256" key="1">
    <source>
        <dbReference type="ARBA" id="ARBA00004906"/>
    </source>
</evidence>
<dbReference type="PANTHER" id="PTHR46550:SF1">
    <property type="entry name" value="F-BOX PROTEIN 3"/>
    <property type="match status" value="1"/>
</dbReference>
<dbReference type="InterPro" id="IPR052121">
    <property type="entry name" value="F-box_SCF_Substrate_Recog"/>
</dbReference>
<evidence type="ECO:0000256" key="3">
    <source>
        <dbReference type="SAM" id="MobiDB-lite"/>
    </source>
</evidence>
<dbReference type="GO" id="GO:0005737">
    <property type="term" value="C:cytoplasm"/>
    <property type="evidence" value="ECO:0007669"/>
    <property type="project" value="TreeGrafter"/>
</dbReference>
<dbReference type="SMART" id="SM00256">
    <property type="entry name" value="FBOX"/>
    <property type="match status" value="1"/>
</dbReference>
<evidence type="ECO:0000259" key="4">
    <source>
        <dbReference type="PROSITE" id="PS50181"/>
    </source>
</evidence>
<feature type="domain" description="F-box" evidence="4">
    <location>
        <begin position="154"/>
        <end position="200"/>
    </location>
</feature>
<accession>A0A061R648</accession>
<feature type="region of interest" description="Disordered" evidence="3">
    <location>
        <begin position="114"/>
        <end position="153"/>
    </location>
</feature>
<dbReference type="PANTHER" id="PTHR46550">
    <property type="entry name" value="F-BOX ONLY PROTEIN 3"/>
    <property type="match status" value="1"/>
</dbReference>
<dbReference type="Pfam" id="PF12937">
    <property type="entry name" value="F-box-like"/>
    <property type="match status" value="1"/>
</dbReference>
<comment type="pathway">
    <text evidence="1">Protein modification; protein ubiquitination.</text>
</comment>
<protein>
    <submittedName>
        <fullName evidence="5">F-box protein skip31-like</fullName>
    </submittedName>
</protein>
<reference evidence="5" key="1">
    <citation type="submission" date="2014-05" db="EMBL/GenBank/DDBJ databases">
        <title>The transcriptome of the halophilic microalga Tetraselmis sp. GSL018 isolated from the Great Salt Lake, Utah.</title>
        <authorList>
            <person name="Jinkerson R.E."/>
            <person name="D'Adamo S."/>
            <person name="Posewitz M.C."/>
        </authorList>
    </citation>
    <scope>NUCLEOTIDE SEQUENCE</scope>
    <source>
        <strain evidence="5">GSL018</strain>
    </source>
</reference>
<dbReference type="EMBL" id="GBEZ01020577">
    <property type="protein sequence ID" value="JAC66105.1"/>
    <property type="molecule type" value="Transcribed_RNA"/>
</dbReference>
<evidence type="ECO:0000256" key="2">
    <source>
        <dbReference type="ARBA" id="ARBA00022786"/>
    </source>
</evidence>